<keyword evidence="1" id="KW-0812">Transmembrane</keyword>
<feature type="transmembrane region" description="Helical" evidence="1">
    <location>
        <begin position="125"/>
        <end position="148"/>
    </location>
</feature>
<sequence length="442" mass="47146">MTGLRSWWLMRGLVIAGLCAALAFAHSVPLLWPQSGATDLVDLIISARLFYPVWALVAAWLACWVTAQHTPESVLVGAAPGRGRGRILGRELGTTMIAVVAGVAVGYLPVLIAGITRFPWHLADLVAFVALLTGIASLVAVGACGAIVAGPRVGVVLAPVVTVATVVVPAFLINDILLLNRSKSVLSAAYMWSVGGPNPGERLVLTTQLIQILFFALVGFTALKVAVGLAEVRAARNPRGWTALAWVTLPVALMAFLAVQQPLLTEQDPDARLHCESNDVLELCLYPKNEAERGFITDLLTPLMLPSADAQAPRTISQGGTHGVAVEQLEQVGGPRESWGAIQARMWAYRSLMTPTAECQAGALEEETSVVEGVTLARLRFAADKVDSPEIRAIYQQVLDESGHGVDVSGRFSSFDDAAWAAWVEQHREELDGCVVTAEDLP</sequence>
<evidence type="ECO:0000313" key="3">
    <source>
        <dbReference type="Proteomes" id="UP000280935"/>
    </source>
</evidence>
<organism evidence="2 3">
    <name type="scientific">Arachnia propionica</name>
    <dbReference type="NCBI Taxonomy" id="1750"/>
    <lineage>
        <taxon>Bacteria</taxon>
        <taxon>Bacillati</taxon>
        <taxon>Actinomycetota</taxon>
        <taxon>Actinomycetes</taxon>
        <taxon>Propionibacteriales</taxon>
        <taxon>Propionibacteriaceae</taxon>
        <taxon>Arachnia</taxon>
    </lineage>
</organism>
<keyword evidence="1" id="KW-1133">Transmembrane helix</keyword>
<dbReference type="AlphaFoldDB" id="A0A3P1WPK2"/>
<reference evidence="2 3" key="1">
    <citation type="submission" date="2018-11" db="EMBL/GenBank/DDBJ databases">
        <title>Genomes From Bacteria Associated with the Canine Oral Cavity: a Test Case for Automated Genome-Based Taxonomic Assignment.</title>
        <authorList>
            <person name="Coil D.A."/>
            <person name="Jospin G."/>
            <person name="Darling A.E."/>
            <person name="Wallis C."/>
            <person name="Davis I.J."/>
            <person name="Harris S."/>
            <person name="Eisen J.A."/>
            <person name="Holcombe L.J."/>
            <person name="O'Flynn C."/>
        </authorList>
    </citation>
    <scope>NUCLEOTIDE SEQUENCE [LARGE SCALE GENOMIC DNA]</scope>
    <source>
        <strain evidence="2 3">OH2822_COT-296</strain>
    </source>
</reference>
<feature type="transmembrane region" description="Helical" evidence="1">
    <location>
        <begin position="92"/>
        <end position="113"/>
    </location>
</feature>
<keyword evidence="1" id="KW-0472">Membrane</keyword>
<protein>
    <submittedName>
        <fullName evidence="2">Uncharacterized protein</fullName>
    </submittedName>
</protein>
<dbReference type="Proteomes" id="UP000280935">
    <property type="component" value="Unassembled WGS sequence"/>
</dbReference>
<comment type="caution">
    <text evidence="2">The sequence shown here is derived from an EMBL/GenBank/DDBJ whole genome shotgun (WGS) entry which is preliminary data.</text>
</comment>
<dbReference type="RefSeq" id="WP_125228777.1">
    <property type="nucleotide sequence ID" value="NZ_RQYT01000037.1"/>
</dbReference>
<evidence type="ECO:0000256" key="1">
    <source>
        <dbReference type="SAM" id="Phobius"/>
    </source>
</evidence>
<dbReference type="EMBL" id="RQYT01000037">
    <property type="protein sequence ID" value="RRD48524.1"/>
    <property type="molecule type" value="Genomic_DNA"/>
</dbReference>
<evidence type="ECO:0000313" key="2">
    <source>
        <dbReference type="EMBL" id="RRD48524.1"/>
    </source>
</evidence>
<dbReference type="OrthoDB" id="9820131at2"/>
<feature type="transmembrane region" description="Helical" evidence="1">
    <location>
        <begin position="209"/>
        <end position="229"/>
    </location>
</feature>
<feature type="transmembrane region" description="Helical" evidence="1">
    <location>
        <begin position="241"/>
        <end position="259"/>
    </location>
</feature>
<proteinExistence type="predicted"/>
<gene>
    <name evidence="2" type="ORF">EII35_12375</name>
</gene>
<feature type="transmembrane region" description="Helical" evidence="1">
    <location>
        <begin position="49"/>
        <end position="67"/>
    </location>
</feature>
<feature type="transmembrane region" description="Helical" evidence="1">
    <location>
        <begin position="155"/>
        <end position="173"/>
    </location>
</feature>
<name>A0A3P1WPK2_9ACTN</name>
<accession>A0A3P1WPK2</accession>